<proteinExistence type="predicted"/>
<gene>
    <name evidence="1" type="ORF">PRIO_0634</name>
</gene>
<reference evidence="2" key="1">
    <citation type="submission" date="2015-03" db="EMBL/GenBank/DDBJ databases">
        <authorList>
            <person name="Wibberg D."/>
        </authorList>
    </citation>
    <scope>NUCLEOTIDE SEQUENCE [LARGE SCALE GENOMIC DNA]</scope>
</reference>
<evidence type="ECO:0000313" key="1">
    <source>
        <dbReference type="EMBL" id="CQR52082.1"/>
    </source>
</evidence>
<accession>A0A0E4H7G3</accession>
<sequence length="44" mass="5031">MNGMRGKSTFEFDGSGQTYYSMVCYRLNLKAADTQVFPVHRLPL</sequence>
<dbReference type="HOGENOM" id="CLU_3219555_0_0_9"/>
<evidence type="ECO:0000313" key="2">
    <source>
        <dbReference type="Proteomes" id="UP000033163"/>
    </source>
</evidence>
<dbReference type="EMBL" id="LN831776">
    <property type="protein sequence ID" value="CQR52082.1"/>
    <property type="molecule type" value="Genomic_DNA"/>
</dbReference>
<dbReference type="PATRIC" id="fig|1073571.4.peg.657"/>
<name>A0A0E4H7G3_9BACL</name>
<organism evidence="1 2">
    <name type="scientific">Paenibacillus riograndensis SBR5</name>
    <dbReference type="NCBI Taxonomy" id="1073571"/>
    <lineage>
        <taxon>Bacteria</taxon>
        <taxon>Bacillati</taxon>
        <taxon>Bacillota</taxon>
        <taxon>Bacilli</taxon>
        <taxon>Bacillales</taxon>
        <taxon>Paenibacillaceae</taxon>
        <taxon>Paenibacillus</taxon>
        <taxon>Paenibacillus sonchi group</taxon>
    </lineage>
</organism>
<dbReference type="AlphaFoldDB" id="A0A0E4H7G3"/>
<dbReference type="KEGG" id="pri:PRIO_0634"/>
<dbReference type="Proteomes" id="UP000033163">
    <property type="component" value="Chromosome I"/>
</dbReference>
<protein>
    <submittedName>
        <fullName evidence="1">Uncharacterized protein</fullName>
    </submittedName>
</protein>